<dbReference type="PANTHER" id="PTHR45138:SF9">
    <property type="entry name" value="DIGUANYLATE CYCLASE DGCM-RELATED"/>
    <property type="match status" value="1"/>
</dbReference>
<dbReference type="InterPro" id="IPR043128">
    <property type="entry name" value="Rev_trsase/Diguanyl_cyclase"/>
</dbReference>
<dbReference type="GO" id="GO:0043709">
    <property type="term" value="P:cell adhesion involved in single-species biofilm formation"/>
    <property type="evidence" value="ECO:0007669"/>
    <property type="project" value="TreeGrafter"/>
</dbReference>
<gene>
    <name evidence="4" type="ORF">CryarDRAFT_3115</name>
</gene>
<dbReference type="NCBIfam" id="TIGR00254">
    <property type="entry name" value="GGDEF"/>
    <property type="match status" value="1"/>
</dbReference>
<organism evidence="4 5">
    <name type="scientific">Cryptosporangium arvum DSM 44712</name>
    <dbReference type="NCBI Taxonomy" id="927661"/>
    <lineage>
        <taxon>Bacteria</taxon>
        <taxon>Bacillati</taxon>
        <taxon>Actinomycetota</taxon>
        <taxon>Actinomycetes</taxon>
        <taxon>Cryptosporangiales</taxon>
        <taxon>Cryptosporangiaceae</taxon>
        <taxon>Cryptosporangium</taxon>
    </lineage>
</organism>
<evidence type="ECO:0000313" key="5">
    <source>
        <dbReference type="Proteomes" id="UP000021053"/>
    </source>
</evidence>
<keyword evidence="2" id="KW-0812">Transmembrane</keyword>
<keyword evidence="2" id="KW-0472">Membrane</keyword>
<comment type="caution">
    <text evidence="4">The sequence shown here is derived from an EMBL/GenBank/DDBJ whole genome shotgun (WGS) entry which is preliminary data.</text>
</comment>
<dbReference type="Gene3D" id="3.30.70.270">
    <property type="match status" value="1"/>
</dbReference>
<dbReference type="OrthoDB" id="3404820at2"/>
<keyword evidence="2" id="KW-1133">Transmembrane helix</keyword>
<accession>A0A010Z3L3</accession>
<dbReference type="PANTHER" id="PTHR45138">
    <property type="entry name" value="REGULATORY COMPONENTS OF SENSORY TRANSDUCTION SYSTEM"/>
    <property type="match status" value="1"/>
</dbReference>
<dbReference type="SMART" id="SM00267">
    <property type="entry name" value="GGDEF"/>
    <property type="match status" value="1"/>
</dbReference>
<dbReference type="HOGENOM" id="CLU_1118707_0_0_11"/>
<feature type="compositionally biased region" description="Basic and acidic residues" evidence="1">
    <location>
        <begin position="228"/>
        <end position="248"/>
    </location>
</feature>
<feature type="region of interest" description="Disordered" evidence="1">
    <location>
        <begin position="213"/>
        <end position="248"/>
    </location>
</feature>
<dbReference type="EMBL" id="JFBT01000001">
    <property type="protein sequence ID" value="EXG81988.1"/>
    <property type="molecule type" value="Genomic_DNA"/>
</dbReference>
<feature type="domain" description="GGDEF" evidence="3">
    <location>
        <begin position="93"/>
        <end position="216"/>
    </location>
</feature>
<dbReference type="GO" id="GO:1902201">
    <property type="term" value="P:negative regulation of bacterial-type flagellum-dependent cell motility"/>
    <property type="evidence" value="ECO:0007669"/>
    <property type="project" value="TreeGrafter"/>
</dbReference>
<dbReference type="Proteomes" id="UP000021053">
    <property type="component" value="Unassembled WGS sequence"/>
</dbReference>
<dbReference type="RefSeq" id="WP_051570259.1">
    <property type="nucleotide sequence ID" value="NZ_KK073874.1"/>
</dbReference>
<dbReference type="Pfam" id="PF00990">
    <property type="entry name" value="GGDEF"/>
    <property type="match status" value="1"/>
</dbReference>
<dbReference type="InterPro" id="IPR000160">
    <property type="entry name" value="GGDEF_dom"/>
</dbReference>
<dbReference type="SUPFAM" id="SSF55073">
    <property type="entry name" value="Nucleotide cyclase"/>
    <property type="match status" value="1"/>
</dbReference>
<reference evidence="4 5" key="1">
    <citation type="submission" date="2013-07" db="EMBL/GenBank/DDBJ databases">
        <authorList>
            <consortium name="DOE Joint Genome Institute"/>
            <person name="Eisen J."/>
            <person name="Huntemann M."/>
            <person name="Han J."/>
            <person name="Chen A."/>
            <person name="Kyrpides N."/>
            <person name="Mavromatis K."/>
            <person name="Markowitz V."/>
            <person name="Palaniappan K."/>
            <person name="Ivanova N."/>
            <person name="Schaumberg A."/>
            <person name="Pati A."/>
            <person name="Liolios K."/>
            <person name="Nordberg H.P."/>
            <person name="Cantor M.N."/>
            <person name="Hua S.X."/>
            <person name="Woyke T."/>
        </authorList>
    </citation>
    <scope>NUCLEOTIDE SEQUENCE [LARGE SCALE GENOMIC DNA]</scope>
    <source>
        <strain evidence="4 5">DSM 44712</strain>
    </source>
</reference>
<name>A0A010Z3L3_9ACTN</name>
<proteinExistence type="predicted"/>
<feature type="transmembrane region" description="Helical" evidence="2">
    <location>
        <begin position="12"/>
        <end position="30"/>
    </location>
</feature>
<keyword evidence="5" id="KW-1185">Reference proteome</keyword>
<dbReference type="CDD" id="cd01949">
    <property type="entry name" value="GGDEF"/>
    <property type="match status" value="1"/>
</dbReference>
<protein>
    <submittedName>
        <fullName evidence="4">Diguanylate cyclase (GGDEF) domain-containing protein</fullName>
    </submittedName>
</protein>
<dbReference type="PROSITE" id="PS51257">
    <property type="entry name" value="PROKAR_LIPOPROTEIN"/>
    <property type="match status" value="1"/>
</dbReference>
<dbReference type="GO" id="GO:0052621">
    <property type="term" value="F:diguanylate cyclase activity"/>
    <property type="evidence" value="ECO:0007669"/>
    <property type="project" value="TreeGrafter"/>
</dbReference>
<evidence type="ECO:0000256" key="2">
    <source>
        <dbReference type="SAM" id="Phobius"/>
    </source>
</evidence>
<dbReference type="PROSITE" id="PS50887">
    <property type="entry name" value="GGDEF"/>
    <property type="match status" value="1"/>
</dbReference>
<dbReference type="GO" id="GO:0005886">
    <property type="term" value="C:plasma membrane"/>
    <property type="evidence" value="ECO:0007669"/>
    <property type="project" value="TreeGrafter"/>
</dbReference>
<evidence type="ECO:0000256" key="1">
    <source>
        <dbReference type="SAM" id="MobiDB-lite"/>
    </source>
</evidence>
<evidence type="ECO:0000313" key="4">
    <source>
        <dbReference type="EMBL" id="EXG81988.1"/>
    </source>
</evidence>
<dbReference type="InterPro" id="IPR029787">
    <property type="entry name" value="Nucleotide_cyclase"/>
</dbReference>
<evidence type="ECO:0000259" key="3">
    <source>
        <dbReference type="PROSITE" id="PS50887"/>
    </source>
</evidence>
<dbReference type="AlphaFoldDB" id="A0A010Z3L3"/>
<dbReference type="InterPro" id="IPR050469">
    <property type="entry name" value="Diguanylate_Cyclase"/>
</dbReference>
<sequence length="248" mass="26174">MPTDQKLPRQHAIATIAAAMLITISCGLLATGHVKAATTVNLAGLILAVLRLVQFNHQLVDVTQQLDEAYTDPVTGLAVRRVAEHYLADHTGETLTVALVDVDNMHALNATFTHTGGDEYLAGIAQRLTSTAPEHLVARLGGDEFLIAGPAAPQTLAEALTASFQQPVTVGSTSVPVQASVGIATGFDDPRRALAAADLAMFAAKRNGTGIEFYDPLRDGLPAPTGDRPADRRRDRRPTGSDTPSPKE</sequence>